<evidence type="ECO:0000313" key="14">
    <source>
        <dbReference type="Proteomes" id="UP000296144"/>
    </source>
</evidence>
<dbReference type="Pfam" id="PF10396">
    <property type="entry name" value="TrmE_N"/>
    <property type="match status" value="1"/>
</dbReference>
<dbReference type="NCBIfam" id="TIGR00231">
    <property type="entry name" value="small_GTP"/>
    <property type="match status" value="1"/>
</dbReference>
<feature type="binding site" evidence="10">
    <location>
        <position position="230"/>
    </location>
    <ligand>
        <name>Mg(2+)</name>
        <dbReference type="ChEBI" id="CHEBI:18420"/>
    </ligand>
</feature>
<comment type="subunit">
    <text evidence="10">Homodimer. Heterotetramer of two MnmE and two MnmG subunits.</text>
</comment>
<dbReference type="NCBIfam" id="NF003661">
    <property type="entry name" value="PRK05291.1-3"/>
    <property type="match status" value="1"/>
</dbReference>
<comment type="caution">
    <text evidence="10">Lacks conserved residue(s) required for the propagation of feature annotation.</text>
</comment>
<dbReference type="PANTHER" id="PTHR42714">
    <property type="entry name" value="TRNA MODIFICATION GTPASE GTPBP3"/>
    <property type="match status" value="1"/>
</dbReference>
<dbReference type="Pfam" id="PF12631">
    <property type="entry name" value="MnmE_helical"/>
    <property type="match status" value="1"/>
</dbReference>
<dbReference type="HAMAP" id="MF_00379">
    <property type="entry name" value="GTPase_MnmE"/>
    <property type="match status" value="1"/>
</dbReference>
<dbReference type="CDD" id="cd14858">
    <property type="entry name" value="TrmE_N"/>
    <property type="match status" value="1"/>
</dbReference>
<dbReference type="NCBIfam" id="TIGR00450">
    <property type="entry name" value="mnmE_trmE_thdF"/>
    <property type="match status" value="1"/>
</dbReference>
<dbReference type="EC" id="3.6.-.-" evidence="10"/>
<dbReference type="InterPro" id="IPR018948">
    <property type="entry name" value="GTP-bd_TrmE_N"/>
</dbReference>
<evidence type="ECO:0000256" key="10">
    <source>
        <dbReference type="HAMAP-Rule" id="MF_00379"/>
    </source>
</evidence>
<keyword evidence="14" id="KW-1185">Reference proteome</keyword>
<dbReference type="Proteomes" id="UP000296144">
    <property type="component" value="Unassembled WGS sequence"/>
</dbReference>
<keyword evidence="4 10" id="KW-0479">Metal-binding</keyword>
<evidence type="ECO:0000259" key="12">
    <source>
        <dbReference type="PROSITE" id="PS51709"/>
    </source>
</evidence>
<dbReference type="GO" id="GO:0005525">
    <property type="term" value="F:GTP binding"/>
    <property type="evidence" value="ECO:0007669"/>
    <property type="project" value="UniProtKB-UniRule"/>
</dbReference>
<keyword evidence="6 10" id="KW-0378">Hydrolase</keyword>
<dbReference type="AlphaFoldDB" id="A0A2P5SVD9"/>
<dbReference type="Gene3D" id="3.30.1360.120">
    <property type="entry name" value="Probable tRNA modification gtpase trme, domain 1"/>
    <property type="match status" value="1"/>
</dbReference>
<dbReference type="InterPro" id="IPR004520">
    <property type="entry name" value="GTPase_MnmE"/>
</dbReference>
<feature type="binding site" evidence="10">
    <location>
        <position position="120"/>
    </location>
    <ligand>
        <name>(6S)-5-formyl-5,6,7,8-tetrahydrofolate</name>
        <dbReference type="ChEBI" id="CHEBI:57457"/>
    </ligand>
</feature>
<keyword evidence="3 10" id="KW-0819">tRNA processing</keyword>
<dbReference type="InterPro" id="IPR025867">
    <property type="entry name" value="MnmE_helical"/>
</dbReference>
<comment type="caution">
    <text evidence="13">The sequence shown here is derived from an EMBL/GenBank/DDBJ whole genome shotgun (WGS) entry which is preliminary data.</text>
</comment>
<evidence type="ECO:0000256" key="1">
    <source>
        <dbReference type="ARBA" id="ARBA00011043"/>
    </source>
</evidence>
<dbReference type="InterPro" id="IPR027368">
    <property type="entry name" value="MnmE_dom2"/>
</dbReference>
<keyword evidence="8 10" id="KW-0630">Potassium</keyword>
<feature type="binding site" evidence="10">
    <location>
        <position position="454"/>
    </location>
    <ligand>
        <name>(6S)-5-formyl-5,6,7,8-tetrahydrofolate</name>
        <dbReference type="ChEBI" id="CHEBI:57457"/>
    </ligand>
</feature>
<keyword evidence="2 10" id="KW-0963">Cytoplasm</keyword>
<keyword evidence="9 10" id="KW-0342">GTP-binding</keyword>
<dbReference type="Gene3D" id="3.40.50.300">
    <property type="entry name" value="P-loop containing nucleotide triphosphate hydrolases"/>
    <property type="match status" value="1"/>
</dbReference>
<dbReference type="RefSeq" id="WP_136130451.1">
    <property type="nucleotide sequence ID" value="NZ_PDKU01000006.1"/>
</dbReference>
<feature type="binding site" evidence="10">
    <location>
        <begin position="270"/>
        <end position="273"/>
    </location>
    <ligand>
        <name>GTP</name>
        <dbReference type="ChEBI" id="CHEBI:37565"/>
    </ligand>
</feature>
<dbReference type="FunFam" id="3.30.1360.120:FF:000001">
    <property type="entry name" value="tRNA modification GTPase MnmE"/>
    <property type="match status" value="1"/>
</dbReference>
<comment type="function">
    <text evidence="10">Exhibits a very high intrinsic GTPase hydrolysis rate. Involved in the addition of a carboxymethylaminomethyl (cmnm) group at the wobble position (U34) of certain tRNAs, forming tRNA-cmnm(5)s(2)U34.</text>
</comment>
<evidence type="ECO:0000313" key="13">
    <source>
        <dbReference type="EMBL" id="PPI86287.1"/>
    </source>
</evidence>
<protein>
    <recommendedName>
        <fullName evidence="10">tRNA modification GTPase MnmE</fullName>
        <ecNumber evidence="10">3.6.-.-</ecNumber>
    </recommendedName>
</protein>
<evidence type="ECO:0000256" key="8">
    <source>
        <dbReference type="ARBA" id="ARBA00022958"/>
    </source>
</evidence>
<dbReference type="EMBL" id="PDKU01000006">
    <property type="protein sequence ID" value="PPI86287.1"/>
    <property type="molecule type" value="Genomic_DNA"/>
</dbReference>
<dbReference type="InterPro" id="IPR006073">
    <property type="entry name" value="GTP-bd"/>
</dbReference>
<evidence type="ECO:0000256" key="4">
    <source>
        <dbReference type="ARBA" id="ARBA00022723"/>
    </source>
</evidence>
<comment type="cofactor">
    <cofactor evidence="10">
        <name>K(+)</name>
        <dbReference type="ChEBI" id="CHEBI:29103"/>
    </cofactor>
    <text evidence="10">Binds 1 potassium ion per subunit.</text>
</comment>
<keyword evidence="7 10" id="KW-0460">Magnesium</keyword>
<dbReference type="Pfam" id="PF01926">
    <property type="entry name" value="MMR_HSR1"/>
    <property type="match status" value="1"/>
</dbReference>
<feature type="binding site" evidence="10">
    <location>
        <position position="80"/>
    </location>
    <ligand>
        <name>(6S)-5-formyl-5,6,7,8-tetrahydrofolate</name>
        <dbReference type="ChEBI" id="CHEBI:57457"/>
    </ligand>
</feature>
<evidence type="ECO:0000256" key="3">
    <source>
        <dbReference type="ARBA" id="ARBA00022694"/>
    </source>
</evidence>
<keyword evidence="5 10" id="KW-0547">Nucleotide-binding</keyword>
<dbReference type="GO" id="GO:0002098">
    <property type="term" value="P:tRNA wobble uridine modification"/>
    <property type="evidence" value="ECO:0007669"/>
    <property type="project" value="TreeGrafter"/>
</dbReference>
<dbReference type="InterPro" id="IPR031168">
    <property type="entry name" value="G_TrmE"/>
</dbReference>
<dbReference type="OrthoDB" id="9805918at2"/>
<dbReference type="PANTHER" id="PTHR42714:SF2">
    <property type="entry name" value="TRNA MODIFICATION GTPASE GTPBP3, MITOCHONDRIAL"/>
    <property type="match status" value="1"/>
</dbReference>
<dbReference type="PRINTS" id="PR00326">
    <property type="entry name" value="GTP1OBG"/>
</dbReference>
<feature type="binding site" evidence="10">
    <location>
        <begin position="245"/>
        <end position="251"/>
    </location>
    <ligand>
        <name>GTP</name>
        <dbReference type="ChEBI" id="CHEBI:37565"/>
    </ligand>
</feature>
<reference evidence="13 14" key="1">
    <citation type="journal article" date="2018" name="Genome Biol. Evol.">
        <title>Cladogenesis and Genomic Streamlining in Extracellular Endosymbionts of Tropical Stink Bugs.</title>
        <authorList>
            <person name="Otero-Bravo A."/>
            <person name="Goffredi S."/>
            <person name="Sabree Z.L."/>
        </authorList>
    </citation>
    <scope>NUCLEOTIDE SEQUENCE [LARGE SCALE GENOMIC DNA]</scope>
    <source>
        <strain evidence="13 14">SoEL</strain>
    </source>
</reference>
<evidence type="ECO:0000256" key="5">
    <source>
        <dbReference type="ARBA" id="ARBA00022741"/>
    </source>
</evidence>
<dbReference type="InterPro" id="IPR027417">
    <property type="entry name" value="P-loop_NTPase"/>
</dbReference>
<gene>
    <name evidence="10" type="primary">mnmE</name>
    <name evidence="10" type="synonym">trmE</name>
    <name evidence="13" type="ORF">CRV10_03490</name>
</gene>
<comment type="similarity">
    <text evidence="1 10 11">Belongs to the TRAFAC class TrmE-Era-EngA-EngB-Septin-like GTPase superfamily. TrmE GTPase family.</text>
</comment>
<evidence type="ECO:0000256" key="11">
    <source>
        <dbReference type="RuleBase" id="RU003313"/>
    </source>
</evidence>
<accession>A0A2P5SVD9</accession>
<evidence type="ECO:0000256" key="2">
    <source>
        <dbReference type="ARBA" id="ARBA00022490"/>
    </source>
</evidence>
<sequence length="454" mass="50183">MNINDTIVAQATPVGQGSVGILRISGNKASEIAKKILGKVPKPRYADYLAFSDFNNKILDKGIALWFPNPNSFTGEDVLELHCHGGPVVLDLLLTCILTFPTVRLANPGEFSERAFLNSKIDLAQAEAISDLINASSEQAARSAINSLQGVFSNRINKIIKDLIKLRVHIEAQIEFPEEEISSLSNDTIKKRLSIIIKNLQQLLSEAQQGFLLNEGMKIVIAGHPNAGKSSLFNALTKTETAIVTSQAGTTRDVLHEHINIDGMPLHILDTAGLREAYDEVECIGIKRALYEIEKADHVLFVVDGTEINNAKSVKMLLDFLSSLSKEISVTIVRNKADLTKEALGLTKLNSFTIIHISALTNAGIQYLLKHLKETAGFVNTVEGNFIARRRHLQSLKIAHNYLIKSKQKMLQIFNNEFIAEDLRVAQIELDKITGEFTSEDLLNEIFSNFCIGK</sequence>
<dbReference type="CDD" id="cd04164">
    <property type="entry name" value="trmE"/>
    <property type="match status" value="1"/>
</dbReference>
<dbReference type="GO" id="GO:0030488">
    <property type="term" value="P:tRNA methylation"/>
    <property type="evidence" value="ECO:0007669"/>
    <property type="project" value="TreeGrafter"/>
</dbReference>
<dbReference type="InterPro" id="IPR005225">
    <property type="entry name" value="Small_GTP-bd"/>
</dbReference>
<dbReference type="PROSITE" id="PS51709">
    <property type="entry name" value="G_TRME"/>
    <property type="match status" value="1"/>
</dbReference>
<feature type="domain" description="TrmE-type G" evidence="12">
    <location>
        <begin position="216"/>
        <end position="377"/>
    </location>
</feature>
<dbReference type="GO" id="GO:0003924">
    <property type="term" value="F:GTPase activity"/>
    <property type="evidence" value="ECO:0007669"/>
    <property type="project" value="UniProtKB-UniRule"/>
</dbReference>
<dbReference type="GO" id="GO:0005829">
    <property type="term" value="C:cytosol"/>
    <property type="evidence" value="ECO:0007669"/>
    <property type="project" value="TreeGrafter"/>
</dbReference>
<feature type="binding site" evidence="10">
    <location>
        <begin position="226"/>
        <end position="231"/>
    </location>
    <ligand>
        <name>GTP</name>
        <dbReference type="ChEBI" id="CHEBI:37565"/>
    </ligand>
</feature>
<dbReference type="SUPFAM" id="SSF116878">
    <property type="entry name" value="TrmE connector domain"/>
    <property type="match status" value="1"/>
</dbReference>
<feature type="binding site" evidence="10">
    <location>
        <position position="251"/>
    </location>
    <ligand>
        <name>Mg(2+)</name>
        <dbReference type="ChEBI" id="CHEBI:18420"/>
    </ligand>
</feature>
<dbReference type="SUPFAM" id="SSF52540">
    <property type="entry name" value="P-loop containing nucleoside triphosphate hydrolases"/>
    <property type="match status" value="1"/>
</dbReference>
<feature type="binding site" evidence="10">
    <location>
        <position position="23"/>
    </location>
    <ligand>
        <name>(6S)-5-formyl-5,6,7,8-tetrahydrofolate</name>
        <dbReference type="ChEBI" id="CHEBI:57457"/>
    </ligand>
</feature>
<feature type="binding site" evidence="10">
    <location>
        <begin position="335"/>
        <end position="338"/>
    </location>
    <ligand>
        <name>GTP</name>
        <dbReference type="ChEBI" id="CHEBI:37565"/>
    </ligand>
</feature>
<proteinExistence type="inferred from homology"/>
<dbReference type="Gene3D" id="1.20.120.430">
    <property type="entry name" value="tRNA modification GTPase MnmE domain 2"/>
    <property type="match status" value="1"/>
</dbReference>
<organism evidence="13 14">
    <name type="scientific">Candidatus Pantoea edessiphila</name>
    <dbReference type="NCBI Taxonomy" id="2044610"/>
    <lineage>
        <taxon>Bacteria</taxon>
        <taxon>Pseudomonadati</taxon>
        <taxon>Pseudomonadota</taxon>
        <taxon>Gammaproteobacteria</taxon>
        <taxon>Enterobacterales</taxon>
        <taxon>Erwiniaceae</taxon>
        <taxon>Pantoea</taxon>
    </lineage>
</organism>
<dbReference type="GO" id="GO:0046872">
    <property type="term" value="F:metal ion binding"/>
    <property type="evidence" value="ECO:0007669"/>
    <property type="project" value="UniProtKB-KW"/>
</dbReference>
<evidence type="ECO:0000256" key="7">
    <source>
        <dbReference type="ARBA" id="ARBA00022842"/>
    </source>
</evidence>
<name>A0A2P5SVD9_9GAMM</name>
<evidence type="ECO:0000256" key="6">
    <source>
        <dbReference type="ARBA" id="ARBA00022801"/>
    </source>
</evidence>
<comment type="subcellular location">
    <subcellularLocation>
        <location evidence="10">Cytoplasm</location>
    </subcellularLocation>
</comment>
<dbReference type="InterPro" id="IPR027266">
    <property type="entry name" value="TrmE/GcvT-like"/>
</dbReference>
<evidence type="ECO:0000256" key="9">
    <source>
        <dbReference type="ARBA" id="ARBA00023134"/>
    </source>
</evidence>